<feature type="compositionally biased region" description="Low complexity" evidence="1">
    <location>
        <begin position="180"/>
        <end position="206"/>
    </location>
</feature>
<feature type="compositionally biased region" description="Gly residues" evidence="1">
    <location>
        <begin position="365"/>
        <end position="376"/>
    </location>
</feature>
<sequence length="376" mass="40524">MVDGTLQVPSAYSIDILNHQSPNPEYSVWLRIDQTIRSWLFATLSRDILIDVRDLKHSFEIWERLESRFMSASLARSMELQRLFSQIKKKPEQSMDAYLCEIKILADDLATINCPVSPRDLLKTTIMGLGREYESLVTTVSLFSHNFPFEALRNHLLELEQRVIYLRSQENLPAHQAFGAQLPPNNPQQVPHPGGQQQQQRPSASHQRGRGGRTRGGRGRGARGRGHGPHPVQYGQPVHWYPSYGPPPSMSAAGNGSAAGGGLSAGQHLGTVFRNSTVSTLNINALPICASNFGSAGSSSDGGILGVVPHPIVCQIGFSAGHSAIACPSRFAQPTSPALLTTSGESNSALWYPDSGASAHMTGSEGQGHGDGTSAC</sequence>
<evidence type="ECO:0000313" key="2">
    <source>
        <dbReference type="EMBL" id="CAH9112741.1"/>
    </source>
</evidence>
<name>A0A9P0ZSI5_CUSEU</name>
<feature type="compositionally biased region" description="Basic residues" evidence="1">
    <location>
        <begin position="207"/>
        <end position="228"/>
    </location>
</feature>
<dbReference type="PANTHER" id="PTHR47481">
    <property type="match status" value="1"/>
</dbReference>
<protein>
    <submittedName>
        <fullName evidence="2">Uncharacterized protein</fullName>
    </submittedName>
</protein>
<dbReference type="PANTHER" id="PTHR47481:SF42">
    <property type="entry name" value="RHO GTPASE-ACTIVATING PROTEIN GACK-LIKE"/>
    <property type="match status" value="1"/>
</dbReference>
<feature type="region of interest" description="Disordered" evidence="1">
    <location>
        <begin position="354"/>
        <end position="376"/>
    </location>
</feature>
<keyword evidence="3" id="KW-1185">Reference proteome</keyword>
<proteinExistence type="predicted"/>
<comment type="caution">
    <text evidence="2">The sequence shown here is derived from an EMBL/GenBank/DDBJ whole genome shotgun (WGS) entry which is preliminary data.</text>
</comment>
<dbReference type="AlphaFoldDB" id="A0A9P0ZSI5"/>
<reference evidence="2" key="1">
    <citation type="submission" date="2022-07" db="EMBL/GenBank/DDBJ databases">
        <authorList>
            <person name="Macas J."/>
            <person name="Novak P."/>
            <person name="Neumann P."/>
        </authorList>
    </citation>
    <scope>NUCLEOTIDE SEQUENCE</scope>
</reference>
<dbReference type="Pfam" id="PF14223">
    <property type="entry name" value="Retrotran_gag_2"/>
    <property type="match status" value="1"/>
</dbReference>
<accession>A0A9P0ZSI5</accession>
<evidence type="ECO:0000313" key="3">
    <source>
        <dbReference type="Proteomes" id="UP001152484"/>
    </source>
</evidence>
<dbReference type="EMBL" id="CAMAPE010000060">
    <property type="protein sequence ID" value="CAH9112741.1"/>
    <property type="molecule type" value="Genomic_DNA"/>
</dbReference>
<gene>
    <name evidence="2" type="ORF">CEURO_LOCUS19717</name>
</gene>
<dbReference type="OrthoDB" id="1845088at2759"/>
<dbReference type="Proteomes" id="UP001152484">
    <property type="component" value="Unassembled WGS sequence"/>
</dbReference>
<evidence type="ECO:0000256" key="1">
    <source>
        <dbReference type="SAM" id="MobiDB-lite"/>
    </source>
</evidence>
<feature type="region of interest" description="Disordered" evidence="1">
    <location>
        <begin position="177"/>
        <end position="246"/>
    </location>
</feature>
<organism evidence="2 3">
    <name type="scientific">Cuscuta europaea</name>
    <name type="common">European dodder</name>
    <dbReference type="NCBI Taxonomy" id="41803"/>
    <lineage>
        <taxon>Eukaryota</taxon>
        <taxon>Viridiplantae</taxon>
        <taxon>Streptophyta</taxon>
        <taxon>Embryophyta</taxon>
        <taxon>Tracheophyta</taxon>
        <taxon>Spermatophyta</taxon>
        <taxon>Magnoliopsida</taxon>
        <taxon>eudicotyledons</taxon>
        <taxon>Gunneridae</taxon>
        <taxon>Pentapetalae</taxon>
        <taxon>asterids</taxon>
        <taxon>lamiids</taxon>
        <taxon>Solanales</taxon>
        <taxon>Convolvulaceae</taxon>
        <taxon>Cuscuteae</taxon>
        <taxon>Cuscuta</taxon>
        <taxon>Cuscuta subgen. Cuscuta</taxon>
    </lineage>
</organism>